<dbReference type="SUPFAM" id="SSF57414">
    <property type="entry name" value="Hairpin loop containing domain-like"/>
    <property type="match status" value="1"/>
</dbReference>
<dbReference type="SMART" id="SM00473">
    <property type="entry name" value="PAN_AP"/>
    <property type="match status" value="1"/>
</dbReference>
<accession>A0AAN9AZT7</accession>
<evidence type="ECO:0000313" key="3">
    <source>
        <dbReference type="Proteomes" id="UP001374579"/>
    </source>
</evidence>
<feature type="domain" description="Apple" evidence="1">
    <location>
        <begin position="97"/>
        <end position="179"/>
    </location>
</feature>
<organism evidence="2 3">
    <name type="scientific">Littorina saxatilis</name>
    <dbReference type="NCBI Taxonomy" id="31220"/>
    <lineage>
        <taxon>Eukaryota</taxon>
        <taxon>Metazoa</taxon>
        <taxon>Spiralia</taxon>
        <taxon>Lophotrochozoa</taxon>
        <taxon>Mollusca</taxon>
        <taxon>Gastropoda</taxon>
        <taxon>Caenogastropoda</taxon>
        <taxon>Littorinimorpha</taxon>
        <taxon>Littorinoidea</taxon>
        <taxon>Littorinidae</taxon>
        <taxon>Littorina</taxon>
    </lineage>
</organism>
<dbReference type="AlphaFoldDB" id="A0AAN9AZT7"/>
<name>A0AAN9AZT7_9CAEN</name>
<dbReference type="Pfam" id="PF00024">
    <property type="entry name" value="PAN_1"/>
    <property type="match status" value="1"/>
</dbReference>
<dbReference type="InterPro" id="IPR003609">
    <property type="entry name" value="Pan_app"/>
</dbReference>
<dbReference type="EMBL" id="JBAMIC010000014">
    <property type="protein sequence ID" value="KAK7096566.1"/>
    <property type="molecule type" value="Genomic_DNA"/>
</dbReference>
<keyword evidence="3" id="KW-1185">Reference proteome</keyword>
<sequence length="180" mass="19676">MECVAIFGDQAECLVGSDTSLRDYYAGCLTSVCDNVTSALEPMNNYIREHCVPWLERSCHSDADCPNGINAECFKGKCLCTPGYYYSNGQDVCVDNCPVSDQLSEFLAYPHSYMDVQTVVLPGDNVEDCLDACAASSSCITVGFFFAPKTCYTNSVSPRLDPSNVITNEPDATLYQQRCA</sequence>
<dbReference type="Proteomes" id="UP001374579">
    <property type="component" value="Unassembled WGS sequence"/>
</dbReference>
<evidence type="ECO:0000259" key="1">
    <source>
        <dbReference type="PROSITE" id="PS50948"/>
    </source>
</evidence>
<dbReference type="InterPro" id="IPR006149">
    <property type="entry name" value="EB_dom"/>
</dbReference>
<protein>
    <recommendedName>
        <fullName evidence="1">Apple domain-containing protein</fullName>
    </recommendedName>
</protein>
<proteinExistence type="predicted"/>
<evidence type="ECO:0000313" key="2">
    <source>
        <dbReference type="EMBL" id="KAK7096566.1"/>
    </source>
</evidence>
<dbReference type="Pfam" id="PF01683">
    <property type="entry name" value="EB"/>
    <property type="match status" value="1"/>
</dbReference>
<dbReference type="Gene3D" id="3.50.4.10">
    <property type="entry name" value="Hepatocyte Growth Factor"/>
    <property type="match status" value="1"/>
</dbReference>
<dbReference type="PROSITE" id="PS50948">
    <property type="entry name" value="PAN"/>
    <property type="match status" value="1"/>
</dbReference>
<gene>
    <name evidence="2" type="ORF">V1264_005845</name>
</gene>
<reference evidence="2 3" key="1">
    <citation type="submission" date="2024-02" db="EMBL/GenBank/DDBJ databases">
        <title>Chromosome-scale genome assembly of the rough periwinkle Littorina saxatilis.</title>
        <authorList>
            <person name="De Jode A."/>
            <person name="Faria R."/>
            <person name="Formenti G."/>
            <person name="Sims Y."/>
            <person name="Smith T.P."/>
            <person name="Tracey A."/>
            <person name="Wood J.M.D."/>
            <person name="Zagrodzka Z.B."/>
            <person name="Johannesson K."/>
            <person name="Butlin R.K."/>
            <person name="Leder E.H."/>
        </authorList>
    </citation>
    <scope>NUCLEOTIDE SEQUENCE [LARGE SCALE GENOMIC DNA]</scope>
    <source>
        <strain evidence="2">Snail1</strain>
        <tissue evidence="2">Muscle</tissue>
    </source>
</reference>
<comment type="caution">
    <text evidence="2">The sequence shown here is derived from an EMBL/GenBank/DDBJ whole genome shotgun (WGS) entry which is preliminary data.</text>
</comment>